<keyword evidence="3" id="KW-1185">Reference proteome</keyword>
<evidence type="ECO:0000313" key="2">
    <source>
        <dbReference type="EMBL" id="WIX84266.1"/>
    </source>
</evidence>
<dbReference type="Pfam" id="PF13602">
    <property type="entry name" value="ADH_zinc_N_2"/>
    <property type="match status" value="1"/>
</dbReference>
<accession>A0A9Y2MZ61</accession>
<protein>
    <recommendedName>
        <fullName evidence="4">Zinc-binding dehydrogenase</fullName>
    </recommendedName>
</protein>
<evidence type="ECO:0000313" key="3">
    <source>
        <dbReference type="Proteomes" id="UP001236014"/>
    </source>
</evidence>
<gene>
    <name evidence="2" type="ORF">QRX50_17120</name>
</gene>
<sequence length="72" mass="7680">MQRAKPRELPTKPRPRDISQCGMMLDTIDAPVRALADGAPGTNRRGTPLTEAAKAHQLSESGHAPGKLVLVP</sequence>
<dbReference type="EMBL" id="CP127294">
    <property type="protein sequence ID" value="WIX84266.1"/>
    <property type="molecule type" value="Genomic_DNA"/>
</dbReference>
<name>A0A9Y2MZ61_9PSEU</name>
<organism evidence="2 3">
    <name type="scientific">Amycolatopsis carbonis</name>
    <dbReference type="NCBI Taxonomy" id="715471"/>
    <lineage>
        <taxon>Bacteria</taxon>
        <taxon>Bacillati</taxon>
        <taxon>Actinomycetota</taxon>
        <taxon>Actinomycetes</taxon>
        <taxon>Pseudonocardiales</taxon>
        <taxon>Pseudonocardiaceae</taxon>
        <taxon>Amycolatopsis</taxon>
    </lineage>
</organism>
<feature type="region of interest" description="Disordered" evidence="1">
    <location>
        <begin position="53"/>
        <end position="72"/>
    </location>
</feature>
<dbReference type="Proteomes" id="UP001236014">
    <property type="component" value="Chromosome"/>
</dbReference>
<proteinExistence type="predicted"/>
<dbReference type="AlphaFoldDB" id="A0A9Y2MZ61"/>
<reference evidence="2 3" key="1">
    <citation type="submission" date="2023-06" db="EMBL/GenBank/DDBJ databases">
        <authorList>
            <person name="Oyuntsetseg B."/>
            <person name="Kim S.B."/>
        </authorList>
    </citation>
    <scope>NUCLEOTIDE SEQUENCE [LARGE SCALE GENOMIC DNA]</scope>
    <source>
        <strain evidence="2 3">2-15</strain>
    </source>
</reference>
<dbReference type="RefSeq" id="WP_285974792.1">
    <property type="nucleotide sequence ID" value="NZ_CP127294.1"/>
</dbReference>
<evidence type="ECO:0008006" key="4">
    <source>
        <dbReference type="Google" id="ProtNLM"/>
    </source>
</evidence>
<evidence type="ECO:0000256" key="1">
    <source>
        <dbReference type="SAM" id="MobiDB-lite"/>
    </source>
</evidence>
<dbReference type="KEGG" id="acab:QRX50_17120"/>